<dbReference type="Proteomes" id="UP000298138">
    <property type="component" value="Unassembled WGS sequence"/>
</dbReference>
<gene>
    <name evidence="1" type="ORF">EX30DRAFT_342155</name>
</gene>
<dbReference type="EMBL" id="ML220129">
    <property type="protein sequence ID" value="TGZ79815.1"/>
    <property type="molecule type" value="Genomic_DNA"/>
</dbReference>
<name>A0A4V3SIE2_9PEZI</name>
<sequence length="316" mass="35256">MATKLPLALKVSIRDNTTLPTCKLQKTLSSLTSTTGTPLTLNLDWDTLYRDLLPSFTDKPALIGSSIAETLSFFLTRLTSKLESDESFSDQYLSSRIGDVRVVVIKGDEARVMIREKSLYLEVIARSPFEWRVNDNQIDMPTFLESMFATSEPWEDVADVVPGAAATTQPIIAASPAALAGARRLMKVLCLPQESHLQKPDELFAKLLPYILIVRQTSNHVLEVEGSHPATLQLIANYFEKYAARNSNGRPEIVRHTGMWGNGTMLERVSLKWPNARDGWIKFGISVLLSFVEGVCGYSPTGVHQGDYHFRRDEPL</sequence>
<dbReference type="InParanoid" id="A0A4V3SIE2"/>
<protein>
    <submittedName>
        <fullName evidence="1">Uncharacterized protein</fullName>
    </submittedName>
</protein>
<organism evidence="1 2">
    <name type="scientific">Ascodesmis nigricans</name>
    <dbReference type="NCBI Taxonomy" id="341454"/>
    <lineage>
        <taxon>Eukaryota</taxon>
        <taxon>Fungi</taxon>
        <taxon>Dikarya</taxon>
        <taxon>Ascomycota</taxon>
        <taxon>Pezizomycotina</taxon>
        <taxon>Pezizomycetes</taxon>
        <taxon>Pezizales</taxon>
        <taxon>Ascodesmidaceae</taxon>
        <taxon>Ascodesmis</taxon>
    </lineage>
</organism>
<dbReference type="OrthoDB" id="4926491at2759"/>
<dbReference type="AlphaFoldDB" id="A0A4V3SIE2"/>
<accession>A0A4V3SIE2</accession>
<evidence type="ECO:0000313" key="1">
    <source>
        <dbReference type="EMBL" id="TGZ79815.1"/>
    </source>
</evidence>
<evidence type="ECO:0000313" key="2">
    <source>
        <dbReference type="Proteomes" id="UP000298138"/>
    </source>
</evidence>
<reference evidence="1 2" key="1">
    <citation type="submission" date="2019-04" db="EMBL/GenBank/DDBJ databases">
        <title>Comparative genomics and transcriptomics to analyze fruiting body development in filamentous ascomycetes.</title>
        <authorList>
            <consortium name="DOE Joint Genome Institute"/>
            <person name="Lutkenhaus R."/>
            <person name="Traeger S."/>
            <person name="Breuer J."/>
            <person name="Kuo A."/>
            <person name="Lipzen A."/>
            <person name="Pangilinan J."/>
            <person name="Dilworth D."/>
            <person name="Sandor L."/>
            <person name="Poggeler S."/>
            <person name="Barry K."/>
            <person name="Grigoriev I.V."/>
            <person name="Nowrousian M."/>
        </authorList>
    </citation>
    <scope>NUCLEOTIDE SEQUENCE [LARGE SCALE GENOMIC DNA]</scope>
    <source>
        <strain evidence="1 2">CBS 389.68</strain>
    </source>
</reference>
<keyword evidence="2" id="KW-1185">Reference proteome</keyword>
<proteinExistence type="predicted"/>